<dbReference type="GO" id="GO:0019323">
    <property type="term" value="P:pentose catabolic process"/>
    <property type="evidence" value="ECO:0007669"/>
    <property type="project" value="UniProtKB-UniRule"/>
</dbReference>
<comment type="pathway">
    <text evidence="10">Carbohydrate degradation.</text>
</comment>
<proteinExistence type="inferred from homology"/>
<dbReference type="AlphaFoldDB" id="A0A1T4M1M6"/>
<name>A0A1T4M1M6_9PORP</name>
<dbReference type="InterPro" id="IPR000056">
    <property type="entry name" value="Ribul_P_3_epim-like"/>
</dbReference>
<evidence type="ECO:0000256" key="12">
    <source>
        <dbReference type="PIRSR" id="PIRSR001461-1"/>
    </source>
</evidence>
<dbReference type="EMBL" id="FUXE01000005">
    <property type="protein sequence ID" value="SJZ60821.1"/>
    <property type="molecule type" value="Genomic_DNA"/>
</dbReference>
<dbReference type="PIRSF" id="PIRSF001461">
    <property type="entry name" value="RPE"/>
    <property type="match status" value="1"/>
</dbReference>
<evidence type="ECO:0000256" key="1">
    <source>
        <dbReference type="ARBA" id="ARBA00001782"/>
    </source>
</evidence>
<evidence type="ECO:0000256" key="13">
    <source>
        <dbReference type="PIRSR" id="PIRSR001461-2"/>
    </source>
</evidence>
<dbReference type="Gene3D" id="3.20.20.70">
    <property type="entry name" value="Aldolase class I"/>
    <property type="match status" value="1"/>
</dbReference>
<sequence>MNPIISPSLLSADFLHLKQSIELINDSTADWLHIDVMDGVFVPNLSFGFPIIEAIAPVCKKPLDVHLMVVEPIKFLPQLKNLGVAVMNVHYEASPHLHRSLTAIRSAGMKSGVTLNPHTPVELLCDILEECDLVLLMSVNPGFGGQKFIPQSLDKVRRLRRMIDERGLSTIIEVDGGVNQETGRRLVEAGADALVAGSYVFGHAHPKEAIAGLKALCRP</sequence>
<feature type="binding site" evidence="10">
    <location>
        <begin position="175"/>
        <end position="177"/>
    </location>
    <ligand>
        <name>substrate</name>
    </ligand>
</feature>
<dbReference type="CDD" id="cd00429">
    <property type="entry name" value="RPE"/>
    <property type="match status" value="1"/>
</dbReference>
<feature type="binding site" evidence="10 13">
    <location>
        <position position="35"/>
    </location>
    <ligand>
        <name>a divalent metal cation</name>
        <dbReference type="ChEBI" id="CHEBI:60240"/>
    </ligand>
</feature>
<comment type="cofactor">
    <cofactor evidence="4">
        <name>Zn(2+)</name>
        <dbReference type="ChEBI" id="CHEBI:29105"/>
    </cofactor>
</comment>
<dbReference type="EC" id="5.1.3.1" evidence="7 10"/>
<evidence type="ECO:0000256" key="3">
    <source>
        <dbReference type="ARBA" id="ARBA00001941"/>
    </source>
</evidence>
<evidence type="ECO:0000256" key="9">
    <source>
        <dbReference type="ARBA" id="ARBA00023235"/>
    </source>
</evidence>
<evidence type="ECO:0000313" key="16">
    <source>
        <dbReference type="Proteomes" id="UP000190121"/>
    </source>
</evidence>
<gene>
    <name evidence="10" type="primary">rpe</name>
    <name evidence="15" type="ORF">SAMN02745171_00594</name>
</gene>
<dbReference type="GO" id="GO:0006098">
    <property type="term" value="P:pentose-phosphate shunt"/>
    <property type="evidence" value="ECO:0007669"/>
    <property type="project" value="UniProtKB-UniRule"/>
</dbReference>
<dbReference type="NCBIfam" id="NF004076">
    <property type="entry name" value="PRK05581.1-4"/>
    <property type="match status" value="1"/>
</dbReference>
<evidence type="ECO:0000256" key="4">
    <source>
        <dbReference type="ARBA" id="ARBA00001947"/>
    </source>
</evidence>
<feature type="active site" description="Proton donor" evidence="10 12">
    <location>
        <position position="175"/>
    </location>
</feature>
<feature type="active site" description="Proton acceptor" evidence="10 12">
    <location>
        <position position="35"/>
    </location>
</feature>
<dbReference type="HAMAP" id="MF_02227">
    <property type="entry name" value="RPE"/>
    <property type="match status" value="1"/>
</dbReference>
<dbReference type="Proteomes" id="UP000190121">
    <property type="component" value="Unassembled WGS sequence"/>
</dbReference>
<dbReference type="NCBIfam" id="TIGR01163">
    <property type="entry name" value="rpe"/>
    <property type="match status" value="1"/>
</dbReference>
<keyword evidence="8 10" id="KW-0479">Metal-binding</keyword>
<feature type="binding site" evidence="10 14">
    <location>
        <begin position="142"/>
        <end position="145"/>
    </location>
    <ligand>
        <name>substrate</name>
    </ligand>
</feature>
<feature type="binding site" evidence="10 14">
    <location>
        <position position="66"/>
    </location>
    <ligand>
        <name>substrate</name>
    </ligand>
</feature>
<evidence type="ECO:0000256" key="7">
    <source>
        <dbReference type="ARBA" id="ARBA00013188"/>
    </source>
</evidence>
<protein>
    <recommendedName>
        <fullName evidence="7 10">Ribulose-phosphate 3-epimerase</fullName>
        <ecNumber evidence="7 10">5.1.3.1</ecNumber>
    </recommendedName>
</protein>
<dbReference type="InterPro" id="IPR011060">
    <property type="entry name" value="RibuloseP-bd_barrel"/>
</dbReference>
<feature type="binding site" evidence="10 14">
    <location>
        <begin position="197"/>
        <end position="198"/>
    </location>
    <ligand>
        <name>substrate</name>
    </ligand>
</feature>
<keyword evidence="9 10" id="KW-0413">Isomerase</keyword>
<comment type="cofactor">
    <cofactor evidence="5">
        <name>Fe(2+)</name>
        <dbReference type="ChEBI" id="CHEBI:29033"/>
    </cofactor>
</comment>
<dbReference type="STRING" id="29524.SAMN02745171_00594"/>
<dbReference type="GO" id="GO:0004750">
    <property type="term" value="F:D-ribulose-phosphate 3-epimerase activity"/>
    <property type="evidence" value="ECO:0007669"/>
    <property type="project" value="UniProtKB-UniRule"/>
</dbReference>
<feature type="binding site" evidence="14">
    <location>
        <position position="177"/>
    </location>
    <ligand>
        <name>substrate</name>
    </ligand>
</feature>
<dbReference type="GO" id="GO:0005737">
    <property type="term" value="C:cytoplasm"/>
    <property type="evidence" value="ECO:0007669"/>
    <property type="project" value="UniProtKB-ARBA"/>
</dbReference>
<evidence type="ECO:0000256" key="11">
    <source>
        <dbReference type="PIRNR" id="PIRNR001461"/>
    </source>
</evidence>
<dbReference type="Pfam" id="PF00834">
    <property type="entry name" value="Ribul_P_3_epim"/>
    <property type="match status" value="1"/>
</dbReference>
<dbReference type="PANTHER" id="PTHR11749">
    <property type="entry name" value="RIBULOSE-5-PHOSPHATE-3-EPIMERASE"/>
    <property type="match status" value="1"/>
</dbReference>
<comment type="function">
    <text evidence="10">Catalyzes the reversible epimerization of D-ribulose 5-phosphate to D-xylulose 5-phosphate.</text>
</comment>
<evidence type="ECO:0000256" key="2">
    <source>
        <dbReference type="ARBA" id="ARBA00001936"/>
    </source>
</evidence>
<keyword evidence="10 11" id="KW-0119">Carbohydrate metabolism</keyword>
<comment type="cofactor">
    <cofactor evidence="10 13">
        <name>a divalent metal cation</name>
        <dbReference type="ChEBI" id="CHEBI:60240"/>
    </cofactor>
    <text evidence="10 13">Binds 1 divalent metal cation per subunit.</text>
</comment>
<dbReference type="FunFam" id="3.20.20.70:FF:000004">
    <property type="entry name" value="Ribulose-phosphate 3-epimerase"/>
    <property type="match status" value="1"/>
</dbReference>
<evidence type="ECO:0000256" key="6">
    <source>
        <dbReference type="ARBA" id="ARBA00009541"/>
    </source>
</evidence>
<comment type="similarity">
    <text evidence="6 10 11">Belongs to the ribulose-phosphate 3-epimerase family.</text>
</comment>
<dbReference type="InterPro" id="IPR013785">
    <property type="entry name" value="Aldolase_TIM"/>
</dbReference>
<dbReference type="OrthoDB" id="1645589at2"/>
<dbReference type="RefSeq" id="WP_078736557.1">
    <property type="nucleotide sequence ID" value="NZ_FUXE01000005.1"/>
</dbReference>
<dbReference type="InterPro" id="IPR026019">
    <property type="entry name" value="Ribul_P_3_epim"/>
</dbReference>
<evidence type="ECO:0000313" key="15">
    <source>
        <dbReference type="EMBL" id="SJZ60821.1"/>
    </source>
</evidence>
<keyword evidence="16" id="KW-1185">Reference proteome</keyword>
<dbReference type="PROSITE" id="PS01085">
    <property type="entry name" value="RIBUL_P_3_EPIMER_1"/>
    <property type="match status" value="1"/>
</dbReference>
<organism evidence="15 16">
    <name type="scientific">Porphyromonas circumdentaria</name>
    <dbReference type="NCBI Taxonomy" id="29524"/>
    <lineage>
        <taxon>Bacteria</taxon>
        <taxon>Pseudomonadati</taxon>
        <taxon>Bacteroidota</taxon>
        <taxon>Bacteroidia</taxon>
        <taxon>Bacteroidales</taxon>
        <taxon>Porphyromonadaceae</taxon>
        <taxon>Porphyromonas</taxon>
    </lineage>
</organism>
<comment type="catalytic activity">
    <reaction evidence="1 10 11">
        <text>D-ribulose 5-phosphate = D-xylulose 5-phosphate</text>
        <dbReference type="Rhea" id="RHEA:13677"/>
        <dbReference type="ChEBI" id="CHEBI:57737"/>
        <dbReference type="ChEBI" id="CHEBI:58121"/>
        <dbReference type="EC" id="5.1.3.1"/>
    </reaction>
</comment>
<evidence type="ECO:0000256" key="5">
    <source>
        <dbReference type="ARBA" id="ARBA00001954"/>
    </source>
</evidence>
<evidence type="ECO:0000256" key="10">
    <source>
        <dbReference type="HAMAP-Rule" id="MF_02227"/>
    </source>
</evidence>
<feature type="binding site" evidence="10 13">
    <location>
        <position position="33"/>
    </location>
    <ligand>
        <name>a divalent metal cation</name>
        <dbReference type="ChEBI" id="CHEBI:60240"/>
    </ligand>
</feature>
<keyword evidence="13" id="KW-0464">Manganese</keyword>
<dbReference type="PROSITE" id="PS01086">
    <property type="entry name" value="RIBUL_P_3_EPIMER_2"/>
    <property type="match status" value="1"/>
</dbReference>
<dbReference type="SUPFAM" id="SSF51366">
    <property type="entry name" value="Ribulose-phoshate binding barrel"/>
    <property type="match status" value="1"/>
</dbReference>
<comment type="cofactor">
    <cofactor evidence="3">
        <name>Co(2+)</name>
        <dbReference type="ChEBI" id="CHEBI:48828"/>
    </cofactor>
</comment>
<comment type="cofactor">
    <cofactor evidence="2">
        <name>Mn(2+)</name>
        <dbReference type="ChEBI" id="CHEBI:29035"/>
    </cofactor>
</comment>
<evidence type="ECO:0000256" key="14">
    <source>
        <dbReference type="PIRSR" id="PIRSR001461-3"/>
    </source>
</evidence>
<evidence type="ECO:0000256" key="8">
    <source>
        <dbReference type="ARBA" id="ARBA00022723"/>
    </source>
</evidence>
<accession>A0A1T4M1M6</accession>
<feature type="binding site" evidence="10 13">
    <location>
        <position position="175"/>
    </location>
    <ligand>
        <name>a divalent metal cation</name>
        <dbReference type="ChEBI" id="CHEBI:60240"/>
    </ligand>
</feature>
<keyword evidence="13" id="KW-0862">Zinc</keyword>
<keyword evidence="13" id="KW-0170">Cobalt</keyword>
<reference evidence="16" key="1">
    <citation type="submission" date="2017-02" db="EMBL/GenBank/DDBJ databases">
        <authorList>
            <person name="Varghese N."/>
            <person name="Submissions S."/>
        </authorList>
    </citation>
    <scope>NUCLEOTIDE SEQUENCE [LARGE SCALE GENOMIC DNA]</scope>
    <source>
        <strain evidence="16">ATCC 51356</strain>
    </source>
</reference>
<feature type="binding site" evidence="10 13">
    <location>
        <position position="66"/>
    </location>
    <ligand>
        <name>a divalent metal cation</name>
        <dbReference type="ChEBI" id="CHEBI:60240"/>
    </ligand>
</feature>
<dbReference type="GO" id="GO:0046872">
    <property type="term" value="F:metal ion binding"/>
    <property type="evidence" value="ECO:0007669"/>
    <property type="project" value="UniProtKB-UniRule"/>
</dbReference>
<feature type="binding site" evidence="10 14">
    <location>
        <position position="8"/>
    </location>
    <ligand>
        <name>substrate</name>
    </ligand>
</feature>